<sequence>MDNKRITGATLLQLRRATPKQDFVDVRKIRAKLSAGNALPTAGGFVVSPKSAAVANPWIMTLGDFEYSREKRRVELPCLGAKRIASRHSSLITTSSNKLLKDRYADWSKFCTLVTHSFLPSFEDKEHRRPYASAGGLYTVQVFMLLRKGSRWYRYHLLPISHAVECLGDIPFHEIYKYVGADGLIDPKKIDIVMGYAIIPELVISKYLLRGYKFALMEIGQMIQQATLVADSLDYGTRVYAYYDEMSAAMLWDMNPDDIWIEQLQVFASEE</sequence>
<evidence type="ECO:0000313" key="2">
    <source>
        <dbReference type="Proteomes" id="UP001247542"/>
    </source>
</evidence>
<evidence type="ECO:0008006" key="3">
    <source>
        <dbReference type="Google" id="ProtNLM"/>
    </source>
</evidence>
<dbReference type="RefSeq" id="WP_313272090.1">
    <property type="nucleotide sequence ID" value="NZ_JASXSX010000001.1"/>
</dbReference>
<dbReference type="Gene3D" id="3.40.109.10">
    <property type="entry name" value="NADH Oxidase"/>
    <property type="match status" value="1"/>
</dbReference>
<dbReference type="InterPro" id="IPR000415">
    <property type="entry name" value="Nitroreductase-like"/>
</dbReference>
<dbReference type="InterPro" id="IPR052544">
    <property type="entry name" value="Bacteriocin_Proc_Enz"/>
</dbReference>
<gene>
    <name evidence="1" type="ORF">QS713_02190</name>
</gene>
<dbReference type="PANTHER" id="PTHR43745:SF2">
    <property type="entry name" value="NITROREDUCTASE MJ1384-RELATED"/>
    <property type="match status" value="1"/>
</dbReference>
<reference evidence="1 2" key="1">
    <citation type="submission" date="2023-06" db="EMBL/GenBank/DDBJ databases">
        <title>Draft genome sequence of Gleimia hominis type strain CCUG 57540T.</title>
        <authorList>
            <person name="Salva-Serra F."/>
            <person name="Cardew S."/>
            <person name="Jensie Markopoulos S."/>
            <person name="Ohlen M."/>
            <person name="Inganas E."/>
            <person name="Svensson-Stadler L."/>
            <person name="Moore E.R.B."/>
        </authorList>
    </citation>
    <scope>NUCLEOTIDE SEQUENCE [LARGE SCALE GENOMIC DNA]</scope>
    <source>
        <strain evidence="1 2">CCUG 57540</strain>
    </source>
</reference>
<accession>A0ABU3I918</accession>
<name>A0ABU3I918_9ACTO</name>
<protein>
    <recommendedName>
        <fullName evidence="3">Nitroreductase domain-containing protein</fullName>
    </recommendedName>
</protein>
<comment type="caution">
    <text evidence="1">The sequence shown here is derived from an EMBL/GenBank/DDBJ whole genome shotgun (WGS) entry which is preliminary data.</text>
</comment>
<keyword evidence="2" id="KW-1185">Reference proteome</keyword>
<dbReference type="EMBL" id="JASXSX010000001">
    <property type="protein sequence ID" value="MDT3766874.1"/>
    <property type="molecule type" value="Genomic_DNA"/>
</dbReference>
<dbReference type="Proteomes" id="UP001247542">
    <property type="component" value="Unassembled WGS sequence"/>
</dbReference>
<dbReference type="PANTHER" id="PTHR43745">
    <property type="entry name" value="NITROREDUCTASE MJ1384-RELATED"/>
    <property type="match status" value="1"/>
</dbReference>
<evidence type="ECO:0000313" key="1">
    <source>
        <dbReference type="EMBL" id="MDT3766874.1"/>
    </source>
</evidence>
<organism evidence="1 2">
    <name type="scientific">Gleimia hominis</name>
    <dbReference type="NCBI Taxonomy" id="595468"/>
    <lineage>
        <taxon>Bacteria</taxon>
        <taxon>Bacillati</taxon>
        <taxon>Actinomycetota</taxon>
        <taxon>Actinomycetes</taxon>
        <taxon>Actinomycetales</taxon>
        <taxon>Actinomycetaceae</taxon>
        <taxon>Gleimia</taxon>
    </lineage>
</organism>
<proteinExistence type="predicted"/>